<feature type="domain" description="N-acetyltransferase" evidence="1">
    <location>
        <begin position="6"/>
        <end position="170"/>
    </location>
</feature>
<dbReference type="EMBL" id="OUUZ01000008">
    <property type="protein sequence ID" value="SPQ21367.1"/>
    <property type="molecule type" value="Genomic_DNA"/>
</dbReference>
<name>A0A446BFR5_9PEZI</name>
<reference evidence="2 3" key="1">
    <citation type="submission" date="2018-04" db="EMBL/GenBank/DDBJ databases">
        <authorList>
            <person name="Huttner S."/>
            <person name="Dainat J."/>
        </authorList>
    </citation>
    <scope>NUCLEOTIDE SEQUENCE [LARGE SCALE GENOMIC DNA]</scope>
</reference>
<dbReference type="PANTHER" id="PTHR43072:SF8">
    <property type="entry name" value="ACYLTRANSFERASE FABY-RELATED"/>
    <property type="match status" value="1"/>
</dbReference>
<dbReference type="PANTHER" id="PTHR43072">
    <property type="entry name" value="N-ACETYLTRANSFERASE"/>
    <property type="match status" value="1"/>
</dbReference>
<dbReference type="InterPro" id="IPR000182">
    <property type="entry name" value="GNAT_dom"/>
</dbReference>
<dbReference type="CDD" id="cd04301">
    <property type="entry name" value="NAT_SF"/>
    <property type="match status" value="1"/>
</dbReference>
<organism evidence="2 3">
    <name type="scientific">Thermothielavioides terrestris</name>
    <dbReference type="NCBI Taxonomy" id="2587410"/>
    <lineage>
        <taxon>Eukaryota</taxon>
        <taxon>Fungi</taxon>
        <taxon>Dikarya</taxon>
        <taxon>Ascomycota</taxon>
        <taxon>Pezizomycotina</taxon>
        <taxon>Sordariomycetes</taxon>
        <taxon>Sordariomycetidae</taxon>
        <taxon>Sordariales</taxon>
        <taxon>Chaetomiaceae</taxon>
        <taxon>Thermothielavioides</taxon>
    </lineage>
</organism>
<dbReference type="AlphaFoldDB" id="A0A446BFR5"/>
<dbReference type="SUPFAM" id="SSF55729">
    <property type="entry name" value="Acyl-CoA N-acyltransferases (Nat)"/>
    <property type="match status" value="1"/>
</dbReference>
<dbReference type="PROSITE" id="PS51186">
    <property type="entry name" value="GNAT"/>
    <property type="match status" value="1"/>
</dbReference>
<dbReference type="Pfam" id="PF13420">
    <property type="entry name" value="Acetyltransf_4"/>
    <property type="match status" value="1"/>
</dbReference>
<dbReference type="Proteomes" id="UP000289323">
    <property type="component" value="Unassembled WGS sequence"/>
</dbReference>
<sequence>MSHGDILVRQVSETDVDAITTIHDDAVTNSTVTYDEETPSRGIMAQTISEIKDEGLPYLVAEVRDSNGPKVLGFAFVRRPAQYYTAETIIYVADGERGRGVGRLLMEALIKECKRQAFRRMMAPIGDGPGNGAMVAFFEKLGFRCTRRLKGHGNKNGKSLDTFLMQLNIHGGAVRPPDHRAKPEGS</sequence>
<proteinExistence type="predicted"/>
<dbReference type="InterPro" id="IPR016181">
    <property type="entry name" value="Acyl_CoA_acyltransferase"/>
</dbReference>
<dbReference type="GO" id="GO:0016747">
    <property type="term" value="F:acyltransferase activity, transferring groups other than amino-acyl groups"/>
    <property type="evidence" value="ECO:0007669"/>
    <property type="project" value="InterPro"/>
</dbReference>
<accession>A0A446BFR5</accession>
<protein>
    <submittedName>
        <fullName evidence="2">3369aa34-8eea-4925-9c31-b07b886a48e7</fullName>
    </submittedName>
</protein>
<evidence type="ECO:0000313" key="3">
    <source>
        <dbReference type="Proteomes" id="UP000289323"/>
    </source>
</evidence>
<evidence type="ECO:0000259" key="1">
    <source>
        <dbReference type="PROSITE" id="PS51186"/>
    </source>
</evidence>
<dbReference type="Gene3D" id="3.40.630.30">
    <property type="match status" value="1"/>
</dbReference>
<gene>
    <name evidence="2" type="ORF">TT172_LOCUS3786</name>
</gene>
<evidence type="ECO:0000313" key="2">
    <source>
        <dbReference type="EMBL" id="SPQ21367.1"/>
    </source>
</evidence>